<keyword evidence="10 11" id="KW-0472">Membrane</keyword>
<keyword evidence="5" id="KW-0547">Nucleotide-binding</keyword>
<evidence type="ECO:0000256" key="5">
    <source>
        <dbReference type="ARBA" id="ARBA00022741"/>
    </source>
</evidence>
<dbReference type="GO" id="GO:0019829">
    <property type="term" value="F:ATPase-coupled monoatomic cation transmembrane transporter activity"/>
    <property type="evidence" value="ECO:0007669"/>
    <property type="project" value="TreeGrafter"/>
</dbReference>
<keyword evidence="4" id="KW-0479">Metal-binding</keyword>
<dbReference type="GO" id="GO:0046872">
    <property type="term" value="F:metal ion binding"/>
    <property type="evidence" value="ECO:0007669"/>
    <property type="project" value="UniProtKB-KW"/>
</dbReference>
<dbReference type="Gene3D" id="2.70.150.10">
    <property type="entry name" value="Calcium-transporting ATPase, cytoplasmic transduction domain A"/>
    <property type="match status" value="1"/>
</dbReference>
<evidence type="ECO:0000256" key="4">
    <source>
        <dbReference type="ARBA" id="ARBA00022723"/>
    </source>
</evidence>
<dbReference type="GO" id="GO:0015203">
    <property type="term" value="F:polyamine transmembrane transporter activity"/>
    <property type="evidence" value="ECO:0007669"/>
    <property type="project" value="TreeGrafter"/>
</dbReference>
<dbReference type="SUPFAM" id="SSF81660">
    <property type="entry name" value="Metal cation-transporting ATPase, ATP-binding domain N"/>
    <property type="match status" value="1"/>
</dbReference>
<comment type="similarity">
    <text evidence="2">Belongs to the cation transport ATPase (P-type) (TC 3.A.3) family. Type V subfamily.</text>
</comment>
<dbReference type="InterPro" id="IPR001757">
    <property type="entry name" value="P_typ_ATPase"/>
</dbReference>
<proteinExistence type="inferred from homology"/>
<evidence type="ECO:0000256" key="11">
    <source>
        <dbReference type="SAM" id="Phobius"/>
    </source>
</evidence>
<accession>Q4SCA8</accession>
<feature type="domain" description="P-type ATPase A" evidence="12">
    <location>
        <begin position="116"/>
        <end position="223"/>
    </location>
</feature>
<feature type="transmembrane region" description="Helical" evidence="11">
    <location>
        <begin position="800"/>
        <end position="824"/>
    </location>
</feature>
<dbReference type="GO" id="GO:0061909">
    <property type="term" value="P:autophagosome-lysosome fusion"/>
    <property type="evidence" value="ECO:0007669"/>
    <property type="project" value="TreeGrafter"/>
</dbReference>
<reference evidence="13" key="1">
    <citation type="journal article" date="2004" name="Nature">
        <title>Genome duplication in the teleost fish Tetraodon nigroviridis reveals the early vertebrate proto-karyotype.</title>
        <authorList>
            <person name="Jaillon O."/>
            <person name="Aury J.-M."/>
            <person name="Brunet F."/>
            <person name="Petit J.-L."/>
            <person name="Stange-Thomann N."/>
            <person name="Mauceli E."/>
            <person name="Bouneau L."/>
            <person name="Fischer C."/>
            <person name="Ozouf-Costaz C."/>
            <person name="Bernot A."/>
            <person name="Nicaud S."/>
            <person name="Jaffe D."/>
            <person name="Fisher S."/>
            <person name="Lutfalla G."/>
            <person name="Dossat C."/>
            <person name="Segurens B."/>
            <person name="Dasilva C."/>
            <person name="Salanoubat M."/>
            <person name="Levy M."/>
            <person name="Boudet N."/>
            <person name="Castellano S."/>
            <person name="Anthouard V."/>
            <person name="Jubin C."/>
            <person name="Castelli V."/>
            <person name="Katinka M."/>
            <person name="Vacherie B."/>
            <person name="Biemont C."/>
            <person name="Skalli Z."/>
            <person name="Cattolico L."/>
            <person name="Poulain J."/>
            <person name="De Berardinis V."/>
            <person name="Cruaud C."/>
            <person name="Duprat S."/>
            <person name="Brottier P."/>
            <person name="Coutanceau J.-P."/>
            <person name="Gouzy J."/>
            <person name="Parra G."/>
            <person name="Lardier G."/>
            <person name="Chapple C."/>
            <person name="McKernan K.J."/>
            <person name="McEwan P."/>
            <person name="Bosak S."/>
            <person name="Kellis M."/>
            <person name="Volff J.-N."/>
            <person name="Guigo R."/>
            <person name="Zody M.C."/>
            <person name="Mesirov J."/>
            <person name="Lindblad-Toh K."/>
            <person name="Birren B."/>
            <person name="Nusbaum C."/>
            <person name="Kahn D."/>
            <person name="Robinson-Rechavi M."/>
            <person name="Laudet V."/>
            <person name="Schachter V."/>
            <person name="Quetier F."/>
            <person name="Saurin W."/>
            <person name="Scarpelli C."/>
            <person name="Wincker P."/>
            <person name="Lander E.S."/>
            <person name="Weissenbach J."/>
            <person name="Roest Crollius H."/>
        </authorList>
    </citation>
    <scope>NUCLEOTIDE SEQUENCE [LARGE SCALE GENOMIC DNA]</scope>
</reference>
<dbReference type="InterPro" id="IPR023214">
    <property type="entry name" value="HAD_sf"/>
</dbReference>
<dbReference type="InterPro" id="IPR023298">
    <property type="entry name" value="ATPase_P-typ_TM_dom_sf"/>
</dbReference>
<dbReference type="NCBIfam" id="TIGR01494">
    <property type="entry name" value="ATPase_P-type"/>
    <property type="match status" value="2"/>
</dbReference>
<dbReference type="GO" id="GO:0016243">
    <property type="term" value="P:regulation of autophagosome size"/>
    <property type="evidence" value="ECO:0007669"/>
    <property type="project" value="TreeGrafter"/>
</dbReference>
<evidence type="ECO:0000259" key="12">
    <source>
        <dbReference type="Pfam" id="PF00122"/>
    </source>
</evidence>
<feature type="non-terminal residue" evidence="13">
    <location>
        <position position="1"/>
    </location>
</feature>
<keyword evidence="7" id="KW-0460">Magnesium</keyword>
<dbReference type="GO" id="GO:0006874">
    <property type="term" value="P:intracellular calcium ion homeostasis"/>
    <property type="evidence" value="ECO:0007669"/>
    <property type="project" value="TreeGrafter"/>
</dbReference>
<sequence>QKTMLRYYLFEGMRHVWLAKRGTFCRVSVLNKDWTCKDLYGFQKGLTHLEQRFRYSTHSTFSSWAASSCGASIITTLTPSVYLSSQSFPSSVSLYEIRKVSKPDVCVCLLLPSGQECVSSVDLVPGDCLIIPQEGLVLPCDVALLAGECLVNESMLTGESVPVLKTPLLPGEGTYSAESERRHTLFSGTHLIQAKGGGPGGPGAVAVVTNTGFFTAKGSLVSSIMYPQPINFRFYQDAAKFLLILAMFGTTYSFVVLYRSRASLKELIIRALDVVTIVVPPALPAAMTTGTIYAQGRLKKQGIFCISPPRINVSGKLSAFCFDKTGTLTEEDLDVWGVMEGGAAGFSEMVPDPRRLPHGHMLSGLACCHTVTLFKEQLLGDPLELKMIESTGWSLEEPNELDAAFGGHRVLAVMRSPAQDPGAEANVGPSVAVAVVQRFPFSSALQRMSVVTAAPQGRLAFAYMKGSPEMVASLCRAETVPSQFSSQLRTFSSEGLRVLALAYKPLDGSVDLKNIERGEVERDMLFLGLLMMKNLVKPESERAIAVLRRAQLRCIMVTGDNILTAVNVAKSCGMVGYHERVIFVNAASQTAASVPTLTFDLEDEGRGTFHSSADVITQGLYQSGFSYHMAISGRSFCALCDHFPQYLPKVLLRTTVFARMTPDQKTRLVKELQKLNYRVGMCGDGANDCGALRAADVGVSLSEAEASVASPFTSKSGNISCVPTLIREGRCSLITSFSLFRYMALYSLSQFSSVLILYTLRTTLGDLQFLFLDICLMTLLAVVMGRGGPSLELQPCRPPASLLALPVLGSILVHTAMIVLGQLAALFVTTSQAWCAGAQLFQQTHVTASRGGEKLTLLVSYSRYIPLNSTRIGAENLPNMENSSVFVLSGFQYIIMAVVVTKSYPHKKPLYCNRIFLCLALLLVAVMTWLVIYPGAAVAKFLQLYDFKDTEFKVLLLALAALNFFVCFLFEALIDLGVLNCLRPRKRPSKKQYKRLNDSLLNSPSWPPLN</sequence>
<dbReference type="AlphaFoldDB" id="Q4SCA8"/>
<feature type="transmembrane region" description="Helical" evidence="11">
    <location>
        <begin position="739"/>
        <end position="761"/>
    </location>
</feature>
<dbReference type="Gene3D" id="3.40.1110.10">
    <property type="entry name" value="Calcium-transporting ATPase, cytoplasmic domain N"/>
    <property type="match status" value="1"/>
</dbReference>
<dbReference type="InterPro" id="IPR006544">
    <property type="entry name" value="P-type_TPase_V"/>
</dbReference>
<keyword evidence="6" id="KW-0067">ATP-binding</keyword>
<dbReference type="KEGG" id="tng:GSTEN00020588G001"/>
<dbReference type="GO" id="GO:0031902">
    <property type="term" value="C:late endosome membrane"/>
    <property type="evidence" value="ECO:0007669"/>
    <property type="project" value="TreeGrafter"/>
</dbReference>
<dbReference type="SUPFAM" id="SSF56784">
    <property type="entry name" value="HAD-like"/>
    <property type="match status" value="1"/>
</dbReference>
<dbReference type="Gene3D" id="3.40.50.1000">
    <property type="entry name" value="HAD superfamily/HAD-like"/>
    <property type="match status" value="1"/>
</dbReference>
<comment type="subcellular location">
    <subcellularLocation>
        <location evidence="1">Membrane</location>
        <topology evidence="1">Multi-pass membrane protein</topology>
    </subcellularLocation>
</comment>
<gene>
    <name evidence="13" type="ORF">GSTENG00020588001</name>
</gene>
<dbReference type="InterPro" id="IPR044492">
    <property type="entry name" value="P_typ_ATPase_HD_dom"/>
</dbReference>
<dbReference type="SFLD" id="SFLDG00002">
    <property type="entry name" value="C1.7:_P-type_atpase_like"/>
    <property type="match status" value="1"/>
</dbReference>
<dbReference type="SUPFAM" id="SSF81653">
    <property type="entry name" value="Calcium ATPase, transduction domain A"/>
    <property type="match status" value="1"/>
</dbReference>
<dbReference type="GO" id="GO:0140358">
    <property type="term" value="F:P-type transmembrane transporter activity"/>
    <property type="evidence" value="ECO:0007669"/>
    <property type="project" value="InterPro"/>
</dbReference>
<dbReference type="Pfam" id="PF13246">
    <property type="entry name" value="Cation_ATPase"/>
    <property type="match status" value="1"/>
</dbReference>
<evidence type="ECO:0000313" key="13">
    <source>
        <dbReference type="EMBL" id="CAG01724.1"/>
    </source>
</evidence>
<dbReference type="GO" id="GO:0005524">
    <property type="term" value="F:ATP binding"/>
    <property type="evidence" value="ECO:0007669"/>
    <property type="project" value="UniProtKB-KW"/>
</dbReference>
<dbReference type="FunFam" id="1.20.1110.10:FF:000023">
    <property type="entry name" value="Cation-transporting ATPase"/>
    <property type="match status" value="1"/>
</dbReference>
<evidence type="ECO:0000256" key="1">
    <source>
        <dbReference type="ARBA" id="ARBA00004141"/>
    </source>
</evidence>
<dbReference type="InterPro" id="IPR059000">
    <property type="entry name" value="ATPase_P-type_domA"/>
</dbReference>
<evidence type="ECO:0000256" key="7">
    <source>
        <dbReference type="ARBA" id="ARBA00022842"/>
    </source>
</evidence>
<dbReference type="Gene3D" id="1.20.1110.10">
    <property type="entry name" value="Calcium-transporting ATPase, transmembrane domain"/>
    <property type="match status" value="1"/>
</dbReference>
<comment type="caution">
    <text evidence="13">The sequence shown here is derived from an EMBL/GenBank/DDBJ whole genome shotgun (WGS) entry which is preliminary data.</text>
</comment>
<feature type="transmembrane region" description="Helical" evidence="11">
    <location>
        <begin position="916"/>
        <end position="936"/>
    </location>
</feature>
<dbReference type="FunFam" id="3.40.50.1000:FF:000045">
    <property type="entry name" value="Cation-transporting ATPase"/>
    <property type="match status" value="1"/>
</dbReference>
<protein>
    <submittedName>
        <fullName evidence="13">(spotted green pufferfish) hypothetical protein</fullName>
    </submittedName>
</protein>
<feature type="transmembrane region" description="Helical" evidence="11">
    <location>
        <begin position="238"/>
        <end position="258"/>
    </location>
</feature>
<feature type="transmembrane region" description="Helical" evidence="11">
    <location>
        <begin position="956"/>
        <end position="982"/>
    </location>
</feature>
<dbReference type="PROSITE" id="PS00154">
    <property type="entry name" value="ATPASE_E1_E2"/>
    <property type="match status" value="1"/>
</dbReference>
<dbReference type="PRINTS" id="PR00119">
    <property type="entry name" value="CATATPASE"/>
</dbReference>
<dbReference type="PANTHER" id="PTHR45630:SF2">
    <property type="entry name" value="POLYAMINE-TRANSPORTING ATPASE 13A2"/>
    <property type="match status" value="1"/>
</dbReference>
<evidence type="ECO:0000256" key="2">
    <source>
        <dbReference type="ARBA" id="ARBA00006000"/>
    </source>
</evidence>
<dbReference type="SFLD" id="SFLDF00027">
    <property type="entry name" value="p-type_atpase"/>
    <property type="match status" value="1"/>
</dbReference>
<organism evidence="13">
    <name type="scientific">Tetraodon nigroviridis</name>
    <name type="common">Spotted green pufferfish</name>
    <name type="synonym">Chelonodon nigroviridis</name>
    <dbReference type="NCBI Taxonomy" id="99883"/>
    <lineage>
        <taxon>Eukaryota</taxon>
        <taxon>Metazoa</taxon>
        <taxon>Chordata</taxon>
        <taxon>Craniata</taxon>
        <taxon>Vertebrata</taxon>
        <taxon>Euteleostomi</taxon>
        <taxon>Actinopterygii</taxon>
        <taxon>Neopterygii</taxon>
        <taxon>Teleostei</taxon>
        <taxon>Neoteleostei</taxon>
        <taxon>Acanthomorphata</taxon>
        <taxon>Eupercaria</taxon>
        <taxon>Tetraodontiformes</taxon>
        <taxon>Tetradontoidea</taxon>
        <taxon>Tetraodontidae</taxon>
        <taxon>Tetraodon</taxon>
    </lineage>
</organism>
<evidence type="ECO:0000256" key="3">
    <source>
        <dbReference type="ARBA" id="ARBA00022692"/>
    </source>
</evidence>
<dbReference type="GO" id="GO:0016887">
    <property type="term" value="F:ATP hydrolysis activity"/>
    <property type="evidence" value="ECO:0007669"/>
    <property type="project" value="InterPro"/>
</dbReference>
<dbReference type="InterPro" id="IPR008250">
    <property type="entry name" value="ATPase_P-typ_transduc_dom_A_sf"/>
</dbReference>
<name>Q4SCA8_TETNG</name>
<reference evidence="13" key="2">
    <citation type="submission" date="2004-02" db="EMBL/GenBank/DDBJ databases">
        <authorList>
            <consortium name="Genoscope"/>
            <consortium name="Whitehead Institute Centre for Genome Research"/>
        </authorList>
    </citation>
    <scope>NUCLEOTIDE SEQUENCE</scope>
</reference>
<keyword evidence="3 11" id="KW-0812">Transmembrane</keyword>
<dbReference type="PANTHER" id="PTHR45630">
    <property type="entry name" value="CATION-TRANSPORTING ATPASE-RELATED"/>
    <property type="match status" value="1"/>
</dbReference>
<dbReference type="GO" id="GO:0010821">
    <property type="term" value="P:regulation of mitochondrion organization"/>
    <property type="evidence" value="ECO:0007669"/>
    <property type="project" value="TreeGrafter"/>
</dbReference>
<evidence type="ECO:0000256" key="10">
    <source>
        <dbReference type="ARBA" id="ARBA00023136"/>
    </source>
</evidence>
<dbReference type="SUPFAM" id="SSF81665">
    <property type="entry name" value="Calcium ATPase, transmembrane domain M"/>
    <property type="match status" value="1"/>
</dbReference>
<feature type="non-terminal residue" evidence="13">
    <location>
        <position position="1010"/>
    </location>
</feature>
<feature type="transmembrane region" description="Helical" evidence="11">
    <location>
        <begin position="767"/>
        <end position="788"/>
    </location>
</feature>
<dbReference type="PROSITE" id="PS01229">
    <property type="entry name" value="COF_2"/>
    <property type="match status" value="1"/>
</dbReference>
<keyword evidence="9 11" id="KW-1133">Transmembrane helix</keyword>
<evidence type="ECO:0000256" key="6">
    <source>
        <dbReference type="ARBA" id="ARBA00022840"/>
    </source>
</evidence>
<dbReference type="EMBL" id="CAAE01014659">
    <property type="protein sequence ID" value="CAG01724.1"/>
    <property type="molecule type" value="Genomic_DNA"/>
</dbReference>
<dbReference type="SFLD" id="SFLDS00003">
    <property type="entry name" value="Haloacid_Dehalogenase"/>
    <property type="match status" value="1"/>
</dbReference>
<evidence type="ECO:0000256" key="8">
    <source>
        <dbReference type="ARBA" id="ARBA00022967"/>
    </source>
</evidence>
<dbReference type="InterPro" id="IPR018303">
    <property type="entry name" value="ATPase_P-typ_P_site"/>
</dbReference>
<dbReference type="OrthoDB" id="48943at2759"/>
<dbReference type="NCBIfam" id="TIGR01657">
    <property type="entry name" value="P-ATPase-V"/>
    <property type="match status" value="1"/>
</dbReference>
<dbReference type="InterPro" id="IPR036412">
    <property type="entry name" value="HAD-like_sf"/>
</dbReference>
<keyword evidence="8" id="KW-1278">Translocase</keyword>
<dbReference type="Pfam" id="PF00122">
    <property type="entry name" value="E1-E2_ATPase"/>
    <property type="match status" value="1"/>
</dbReference>
<dbReference type="InterPro" id="IPR023299">
    <property type="entry name" value="ATPase_P-typ_cyto_dom_N"/>
</dbReference>
<evidence type="ECO:0000256" key="9">
    <source>
        <dbReference type="ARBA" id="ARBA00022989"/>
    </source>
</evidence>